<accession>J9GIA3</accession>
<evidence type="ECO:0000313" key="1">
    <source>
        <dbReference type="EMBL" id="EJW99229.1"/>
    </source>
</evidence>
<proteinExistence type="predicted"/>
<dbReference type="EMBL" id="AMCI01003908">
    <property type="protein sequence ID" value="EJW99229.1"/>
    <property type="molecule type" value="Genomic_DNA"/>
</dbReference>
<gene>
    <name evidence="1" type="ORF">EVA_12669</name>
</gene>
<organism evidence="1">
    <name type="scientific">gut metagenome</name>
    <dbReference type="NCBI Taxonomy" id="749906"/>
    <lineage>
        <taxon>unclassified sequences</taxon>
        <taxon>metagenomes</taxon>
        <taxon>organismal metagenomes</taxon>
    </lineage>
</organism>
<feature type="non-terminal residue" evidence="1">
    <location>
        <position position="67"/>
    </location>
</feature>
<sequence length="67" mass="7215">MEVVGNEMALLDTDSVISFHDGPSKLEALILGLCLEGEGAVSINLQEYRLSPGVLVVALPNQIIEHR</sequence>
<protein>
    <submittedName>
        <fullName evidence="1">Transcriptional regulator, AraC family</fullName>
    </submittedName>
</protein>
<name>J9GIA3_9ZZZZ</name>
<comment type="caution">
    <text evidence="1">The sequence shown here is derived from an EMBL/GenBank/DDBJ whole genome shotgun (WGS) entry which is preliminary data.</text>
</comment>
<reference evidence="1" key="1">
    <citation type="journal article" date="2012" name="PLoS ONE">
        <title>Gene sets for utilization of primary and secondary nutrition supplies in the distal gut of endangered iberian lynx.</title>
        <authorList>
            <person name="Alcaide M."/>
            <person name="Messina E."/>
            <person name="Richter M."/>
            <person name="Bargiela R."/>
            <person name="Peplies J."/>
            <person name="Huws S.A."/>
            <person name="Newbold C.J."/>
            <person name="Golyshin P.N."/>
            <person name="Simon M.A."/>
            <person name="Lopez G."/>
            <person name="Yakimov M.M."/>
            <person name="Ferrer M."/>
        </authorList>
    </citation>
    <scope>NUCLEOTIDE SEQUENCE</scope>
</reference>
<dbReference type="AlphaFoldDB" id="J9GIA3"/>